<dbReference type="SMART" id="SM00387">
    <property type="entry name" value="HATPase_c"/>
    <property type="match status" value="1"/>
</dbReference>
<reference evidence="8 9" key="1">
    <citation type="journal article" date="2016" name="Nat. Commun.">
        <title>Thousands of microbial genomes shed light on interconnected biogeochemical processes in an aquifer system.</title>
        <authorList>
            <person name="Anantharaman K."/>
            <person name="Brown C.T."/>
            <person name="Hug L.A."/>
            <person name="Sharon I."/>
            <person name="Castelle C.J."/>
            <person name="Probst A.J."/>
            <person name="Thomas B.C."/>
            <person name="Singh A."/>
            <person name="Wilkins M.J."/>
            <person name="Karaoz U."/>
            <person name="Brodie E.L."/>
            <person name="Williams K.H."/>
            <person name="Hubbard S.S."/>
            <person name="Banfield J.F."/>
        </authorList>
    </citation>
    <scope>NUCLEOTIDE SEQUENCE [LARGE SCALE GENOMIC DNA]</scope>
</reference>
<proteinExistence type="predicted"/>
<dbReference type="InterPro" id="IPR004358">
    <property type="entry name" value="Sig_transdc_His_kin-like_C"/>
</dbReference>
<dbReference type="Proteomes" id="UP000177579">
    <property type="component" value="Unassembled WGS sequence"/>
</dbReference>
<dbReference type="SUPFAM" id="SSF55874">
    <property type="entry name" value="ATPase domain of HSP90 chaperone/DNA topoisomerase II/histidine kinase"/>
    <property type="match status" value="1"/>
</dbReference>
<dbReference type="EMBL" id="MFGO01000031">
    <property type="protein sequence ID" value="OGF40297.1"/>
    <property type="molecule type" value="Genomic_DNA"/>
</dbReference>
<dbReference type="SUPFAM" id="SSF47384">
    <property type="entry name" value="Homodimeric domain of signal transducing histidine kinase"/>
    <property type="match status" value="1"/>
</dbReference>
<evidence type="ECO:0000256" key="5">
    <source>
        <dbReference type="ARBA" id="ARBA00022777"/>
    </source>
</evidence>
<sequence length="350" mass="39823">MTLEEKTKSNRENITSGVLIFDEEQNVLMSSFGMSNITGIRQEKINIKSLIKFFKDYSEELKMGIKDAIFNNKNTSIKDVMLNNFVFEICISPLVDKDKNFSGGVVIIHDTTCLKEAEKIKREFVSVASHQIRTPLTGVKLFTDMLLREDVGTINEAQKTYLENVYHGVKTIVNLTDNLMNLFKLEYKDANINLKLLSVNSSIQNVLKELEPFAKTKEIQIIFNSSKKDYLVFFDRLLMQQAFFNIVLNAIQYSPAISGKVEISLEKKKDECVITVKDNGIGIAKKDQKRIFDKFFRAENALKTETEGSGLGLYVSKMIIEKFGGRLWFESRAGGGAIFYVSFPLGYKKN</sequence>
<dbReference type="CDD" id="cd00082">
    <property type="entry name" value="HisKA"/>
    <property type="match status" value="1"/>
</dbReference>
<keyword evidence="6" id="KW-0902">Two-component regulatory system</keyword>
<dbReference type="PANTHER" id="PTHR45453">
    <property type="entry name" value="PHOSPHATE REGULON SENSOR PROTEIN PHOR"/>
    <property type="match status" value="1"/>
</dbReference>
<evidence type="ECO:0000256" key="2">
    <source>
        <dbReference type="ARBA" id="ARBA00012438"/>
    </source>
</evidence>
<dbReference type="SMART" id="SM00388">
    <property type="entry name" value="HisKA"/>
    <property type="match status" value="1"/>
</dbReference>
<evidence type="ECO:0000256" key="6">
    <source>
        <dbReference type="ARBA" id="ARBA00023012"/>
    </source>
</evidence>
<dbReference type="InterPro" id="IPR050351">
    <property type="entry name" value="BphY/WalK/GraS-like"/>
</dbReference>
<accession>A0A1F5TN78</accession>
<keyword evidence="4" id="KW-0808">Transferase</keyword>
<dbReference type="InterPro" id="IPR036890">
    <property type="entry name" value="HATPase_C_sf"/>
</dbReference>
<gene>
    <name evidence="8" type="ORF">A2531_00390</name>
</gene>
<keyword evidence="3" id="KW-0597">Phosphoprotein</keyword>
<comment type="catalytic activity">
    <reaction evidence="1">
        <text>ATP + protein L-histidine = ADP + protein N-phospho-L-histidine.</text>
        <dbReference type="EC" id="2.7.13.3"/>
    </reaction>
</comment>
<dbReference type="GO" id="GO:0016036">
    <property type="term" value="P:cellular response to phosphate starvation"/>
    <property type="evidence" value="ECO:0007669"/>
    <property type="project" value="TreeGrafter"/>
</dbReference>
<dbReference type="InterPro" id="IPR003594">
    <property type="entry name" value="HATPase_dom"/>
</dbReference>
<dbReference type="FunFam" id="3.30.565.10:FF:000006">
    <property type="entry name" value="Sensor histidine kinase WalK"/>
    <property type="match status" value="1"/>
</dbReference>
<comment type="caution">
    <text evidence="8">The sequence shown here is derived from an EMBL/GenBank/DDBJ whole genome shotgun (WGS) entry which is preliminary data.</text>
</comment>
<organism evidence="8 9">
    <name type="scientific">Candidatus Falkowbacteria bacterium RIFOXYD2_FULL_34_120</name>
    <dbReference type="NCBI Taxonomy" id="1798007"/>
    <lineage>
        <taxon>Bacteria</taxon>
        <taxon>Candidatus Falkowiibacteriota</taxon>
    </lineage>
</organism>
<dbReference type="PANTHER" id="PTHR45453:SF1">
    <property type="entry name" value="PHOSPHATE REGULON SENSOR PROTEIN PHOR"/>
    <property type="match status" value="1"/>
</dbReference>
<dbReference type="PRINTS" id="PR00344">
    <property type="entry name" value="BCTRLSENSOR"/>
</dbReference>
<dbReference type="InterPro" id="IPR005467">
    <property type="entry name" value="His_kinase_dom"/>
</dbReference>
<evidence type="ECO:0000256" key="3">
    <source>
        <dbReference type="ARBA" id="ARBA00022553"/>
    </source>
</evidence>
<dbReference type="AlphaFoldDB" id="A0A1F5TN78"/>
<dbReference type="Gene3D" id="3.30.450.20">
    <property type="entry name" value="PAS domain"/>
    <property type="match status" value="1"/>
</dbReference>
<dbReference type="Pfam" id="PF00512">
    <property type="entry name" value="HisKA"/>
    <property type="match status" value="1"/>
</dbReference>
<dbReference type="PROSITE" id="PS50109">
    <property type="entry name" value="HIS_KIN"/>
    <property type="match status" value="1"/>
</dbReference>
<evidence type="ECO:0000259" key="7">
    <source>
        <dbReference type="PROSITE" id="PS50109"/>
    </source>
</evidence>
<dbReference type="InterPro" id="IPR036097">
    <property type="entry name" value="HisK_dim/P_sf"/>
</dbReference>
<dbReference type="EC" id="2.7.13.3" evidence="2"/>
<evidence type="ECO:0000256" key="1">
    <source>
        <dbReference type="ARBA" id="ARBA00000085"/>
    </source>
</evidence>
<protein>
    <recommendedName>
        <fullName evidence="2">histidine kinase</fullName>
        <ecNumber evidence="2">2.7.13.3</ecNumber>
    </recommendedName>
</protein>
<evidence type="ECO:0000256" key="4">
    <source>
        <dbReference type="ARBA" id="ARBA00022679"/>
    </source>
</evidence>
<dbReference type="Gene3D" id="1.10.287.130">
    <property type="match status" value="1"/>
</dbReference>
<dbReference type="Pfam" id="PF02518">
    <property type="entry name" value="HATPase_c"/>
    <property type="match status" value="1"/>
</dbReference>
<name>A0A1F5TN78_9BACT</name>
<keyword evidence="5" id="KW-0418">Kinase</keyword>
<evidence type="ECO:0000313" key="8">
    <source>
        <dbReference type="EMBL" id="OGF40297.1"/>
    </source>
</evidence>
<dbReference type="InterPro" id="IPR003661">
    <property type="entry name" value="HisK_dim/P_dom"/>
</dbReference>
<feature type="domain" description="Histidine kinase" evidence="7">
    <location>
        <begin position="127"/>
        <end position="347"/>
    </location>
</feature>
<dbReference type="GO" id="GO:0005886">
    <property type="term" value="C:plasma membrane"/>
    <property type="evidence" value="ECO:0007669"/>
    <property type="project" value="TreeGrafter"/>
</dbReference>
<evidence type="ECO:0000313" key="9">
    <source>
        <dbReference type="Proteomes" id="UP000177579"/>
    </source>
</evidence>
<dbReference type="GO" id="GO:0000155">
    <property type="term" value="F:phosphorelay sensor kinase activity"/>
    <property type="evidence" value="ECO:0007669"/>
    <property type="project" value="InterPro"/>
</dbReference>
<dbReference type="GO" id="GO:0004721">
    <property type="term" value="F:phosphoprotein phosphatase activity"/>
    <property type="evidence" value="ECO:0007669"/>
    <property type="project" value="TreeGrafter"/>
</dbReference>
<dbReference type="Gene3D" id="3.30.565.10">
    <property type="entry name" value="Histidine kinase-like ATPase, C-terminal domain"/>
    <property type="match status" value="1"/>
</dbReference>